<evidence type="ECO:0000256" key="8">
    <source>
        <dbReference type="ARBA" id="ARBA00023239"/>
    </source>
</evidence>
<keyword evidence="5" id="KW-0862">Zinc</keyword>
<dbReference type="RefSeq" id="WP_054811666.1">
    <property type="nucleotide sequence ID" value="NZ_CP026746.1"/>
</dbReference>
<dbReference type="AlphaFoldDB" id="A0A2L2JLR1"/>
<dbReference type="InterPro" id="IPR002817">
    <property type="entry name" value="ThiC/BzaA/B"/>
</dbReference>
<dbReference type="GO" id="GO:0016829">
    <property type="term" value="F:lyase activity"/>
    <property type="evidence" value="ECO:0007669"/>
    <property type="project" value="UniProtKB-KW"/>
</dbReference>
<keyword evidence="7" id="KW-0411">Iron-sulfur</keyword>
<comment type="caution">
    <text evidence="9">The sequence shown here is derived from an EMBL/GenBank/DDBJ whole genome shotgun (WGS) entry which is preliminary data.</text>
</comment>
<dbReference type="PANTHER" id="PTHR30557">
    <property type="entry name" value="THIAMINE BIOSYNTHESIS PROTEIN THIC"/>
    <property type="match status" value="1"/>
</dbReference>
<evidence type="ECO:0000256" key="2">
    <source>
        <dbReference type="ARBA" id="ARBA00022485"/>
    </source>
</evidence>
<evidence type="ECO:0000256" key="1">
    <source>
        <dbReference type="ARBA" id="ARBA00001966"/>
    </source>
</evidence>
<dbReference type="PANTHER" id="PTHR30557:SF1">
    <property type="entry name" value="PHOSPHOMETHYLPYRIMIDINE SYNTHASE, CHLOROPLASTIC"/>
    <property type="match status" value="1"/>
</dbReference>
<evidence type="ECO:0000313" key="10">
    <source>
        <dbReference type="Proteomes" id="UP000471166"/>
    </source>
</evidence>
<keyword evidence="2" id="KW-0004">4Fe-4S</keyword>
<protein>
    <recommendedName>
        <fullName evidence="11">Phosphomethylpyrimidine synthase ThiC</fullName>
    </recommendedName>
</protein>
<keyword evidence="4" id="KW-0479">Metal-binding</keyword>
<evidence type="ECO:0000256" key="7">
    <source>
        <dbReference type="ARBA" id="ARBA00023014"/>
    </source>
</evidence>
<dbReference type="GO" id="GO:0051539">
    <property type="term" value="F:4 iron, 4 sulfur cluster binding"/>
    <property type="evidence" value="ECO:0007669"/>
    <property type="project" value="UniProtKB-KW"/>
</dbReference>
<comment type="cofactor">
    <cofactor evidence="1">
        <name>[4Fe-4S] cluster</name>
        <dbReference type="ChEBI" id="CHEBI:49883"/>
    </cofactor>
</comment>
<dbReference type="GO" id="GO:0009228">
    <property type="term" value="P:thiamine biosynthetic process"/>
    <property type="evidence" value="ECO:0007669"/>
    <property type="project" value="InterPro"/>
</dbReference>
<evidence type="ECO:0000256" key="6">
    <source>
        <dbReference type="ARBA" id="ARBA00023004"/>
    </source>
</evidence>
<dbReference type="EMBL" id="JAAGVB010000008">
    <property type="protein sequence ID" value="NEW32383.1"/>
    <property type="molecule type" value="Genomic_DNA"/>
</dbReference>
<evidence type="ECO:0000313" key="9">
    <source>
        <dbReference type="EMBL" id="NEW32383.1"/>
    </source>
</evidence>
<dbReference type="InterPro" id="IPR038521">
    <property type="entry name" value="ThiC/Bza_core_dom"/>
</dbReference>
<keyword evidence="3" id="KW-0949">S-adenosyl-L-methionine</keyword>
<reference evidence="9 10" key="1">
    <citation type="submission" date="2020-01" db="EMBL/GenBank/DDBJ databases">
        <title>Genetics and antimicrobial susceptibilities of Nocardia species isolated from the soil; a comparison with species isolated from humans.</title>
        <authorList>
            <person name="Carrasco G."/>
            <person name="Monzon S."/>
            <person name="Sansegundo M."/>
            <person name="Garcia E."/>
            <person name="Garrido N."/>
            <person name="Medina M.J."/>
            <person name="Villalon P."/>
            <person name="Ramirez-Arocha A.C."/>
            <person name="Jimenez P."/>
            <person name="Cuesta I."/>
            <person name="Valdezate S."/>
        </authorList>
    </citation>
    <scope>NUCLEOTIDE SEQUENCE [LARGE SCALE GENOMIC DNA]</scope>
    <source>
        <strain evidence="9 10">CNM20110626</strain>
    </source>
</reference>
<name>A0A2L2JLR1_9NOCA</name>
<dbReference type="GO" id="GO:0046872">
    <property type="term" value="F:metal ion binding"/>
    <property type="evidence" value="ECO:0007669"/>
    <property type="project" value="UniProtKB-KW"/>
</dbReference>
<keyword evidence="6" id="KW-0408">Iron</keyword>
<accession>A0A2L2JLR1</accession>
<gene>
    <name evidence="9" type="ORF">GV791_07390</name>
</gene>
<keyword evidence="8" id="KW-0456">Lyase</keyword>
<evidence type="ECO:0000256" key="5">
    <source>
        <dbReference type="ARBA" id="ARBA00022833"/>
    </source>
</evidence>
<dbReference type="Pfam" id="PF01964">
    <property type="entry name" value="ThiC_Rad_SAM"/>
    <property type="match status" value="1"/>
</dbReference>
<dbReference type="Proteomes" id="UP000471166">
    <property type="component" value="Unassembled WGS sequence"/>
</dbReference>
<evidence type="ECO:0008006" key="11">
    <source>
        <dbReference type="Google" id="ProtNLM"/>
    </source>
</evidence>
<evidence type="ECO:0000256" key="3">
    <source>
        <dbReference type="ARBA" id="ARBA00022691"/>
    </source>
</evidence>
<dbReference type="GeneID" id="57067656"/>
<sequence length="434" mass="46249">MIDSTDPQFVATCTREGIDVEEAAAAVANGTMVFLRSNDSRAQDGYSPILVGAGTRRKVTALIGLGPRDTDRAAIVDSMAVINAAGPDAVIDLTTNPEGIALRRELKDVVGVPLGCCLTYDLFAQPRNKLGCAEFLERFELGLDSGVDFVLIHAGINPELARLSEKSDRIMPTTSRGGGLIARYMRMHNTESPLHEHFDGILEICRRRGVVLDLGDIFRPGATADAGDELKWREIELLAGLRKRALDAGVQVLCETGGHIPLHRIPELIPAYKQALGGAPLWLAGPMVIDNAVTLDSIVNTIGVATAGAHGGDMFASITQVEHYLMPTGIDTAEAVRNVKVAITALELGRGNTTETARQRAISVARRANDWEVQATHALYPGLATNAFINAGLKTGAPCTICGSLCPHLTAKKDHEETPVAASAFPLPLTIAED</sequence>
<dbReference type="Gene3D" id="3.20.20.540">
    <property type="entry name" value="Radical SAM ThiC family, central domain"/>
    <property type="match status" value="1"/>
</dbReference>
<evidence type="ECO:0000256" key="4">
    <source>
        <dbReference type="ARBA" id="ARBA00022723"/>
    </source>
</evidence>
<proteinExistence type="predicted"/>
<organism evidence="9 10">
    <name type="scientific">Nocardia cyriacigeorgica</name>
    <dbReference type="NCBI Taxonomy" id="135487"/>
    <lineage>
        <taxon>Bacteria</taxon>
        <taxon>Bacillati</taxon>
        <taxon>Actinomycetota</taxon>
        <taxon>Actinomycetes</taxon>
        <taxon>Mycobacteriales</taxon>
        <taxon>Nocardiaceae</taxon>
        <taxon>Nocardia</taxon>
    </lineage>
</organism>